<proteinExistence type="predicted"/>
<keyword evidence="3" id="KW-1185">Reference proteome</keyword>
<keyword evidence="1" id="KW-0732">Signal</keyword>
<evidence type="ECO:0000256" key="1">
    <source>
        <dbReference type="SAM" id="SignalP"/>
    </source>
</evidence>
<protein>
    <recommendedName>
        <fullName evidence="4">Lipocalin-like domain-containing protein</fullName>
    </recommendedName>
</protein>
<feature type="chain" id="PRO_5012222299" description="Lipocalin-like domain-containing protein" evidence="1">
    <location>
        <begin position="20"/>
        <end position="143"/>
    </location>
</feature>
<dbReference type="OrthoDB" id="9860349at2"/>
<accession>A0A285QDL2</accession>
<dbReference type="AlphaFoldDB" id="A0A285QDL2"/>
<gene>
    <name evidence="2" type="ORF">SAMN06297144_0860</name>
</gene>
<evidence type="ECO:0000313" key="2">
    <source>
        <dbReference type="EMBL" id="SOB80040.1"/>
    </source>
</evidence>
<feature type="signal peptide" evidence="1">
    <location>
        <begin position="1"/>
        <end position="19"/>
    </location>
</feature>
<sequence>MTSLRLAACSLLLLLAAAADPPPAPWFGTWKLRLANPAEPPETLIYSDAGGGAMRMESVEENSILVTRFDGTPAPVGGKAAAAERTLAVTAVSPTSYRWLFAVAGSPRVAGINTLADDGRSFTERSWRVTAPEKVVTLIYDRQ</sequence>
<reference evidence="2 3" key="1">
    <citation type="submission" date="2017-07" db="EMBL/GenBank/DDBJ databases">
        <authorList>
            <person name="Sun Z.S."/>
            <person name="Albrecht U."/>
            <person name="Echele G."/>
            <person name="Lee C.C."/>
        </authorList>
    </citation>
    <scope>NUCLEOTIDE SEQUENCE [LARGE SCALE GENOMIC DNA]</scope>
    <source>
        <strain evidence="2 3">CGMCC 1.12672</strain>
    </source>
</reference>
<dbReference type="RefSeq" id="WP_097062704.1">
    <property type="nucleotide sequence ID" value="NZ_OBMI01000001.1"/>
</dbReference>
<name>A0A285QDL2_9SPHN</name>
<evidence type="ECO:0008006" key="4">
    <source>
        <dbReference type="Google" id="ProtNLM"/>
    </source>
</evidence>
<organism evidence="2 3">
    <name type="scientific">Sphingomonas guangdongensis</name>
    <dbReference type="NCBI Taxonomy" id="1141890"/>
    <lineage>
        <taxon>Bacteria</taxon>
        <taxon>Pseudomonadati</taxon>
        <taxon>Pseudomonadota</taxon>
        <taxon>Alphaproteobacteria</taxon>
        <taxon>Sphingomonadales</taxon>
        <taxon>Sphingomonadaceae</taxon>
        <taxon>Sphingomonas</taxon>
    </lineage>
</organism>
<dbReference type="Proteomes" id="UP000219494">
    <property type="component" value="Unassembled WGS sequence"/>
</dbReference>
<evidence type="ECO:0000313" key="3">
    <source>
        <dbReference type="Proteomes" id="UP000219494"/>
    </source>
</evidence>
<dbReference type="EMBL" id="OBMI01000001">
    <property type="protein sequence ID" value="SOB80040.1"/>
    <property type="molecule type" value="Genomic_DNA"/>
</dbReference>